<dbReference type="Gene3D" id="4.10.60.10">
    <property type="entry name" value="Zinc finger, CCHC-type"/>
    <property type="match status" value="1"/>
</dbReference>
<evidence type="ECO:0000256" key="2">
    <source>
        <dbReference type="SAM" id="Coils"/>
    </source>
</evidence>
<keyword evidence="1" id="KW-0479">Metal-binding</keyword>
<dbReference type="EMBL" id="JARQZJ010000096">
    <property type="protein sequence ID" value="KAK9885731.1"/>
    <property type="molecule type" value="Genomic_DNA"/>
</dbReference>
<evidence type="ECO:0000313" key="4">
    <source>
        <dbReference type="EMBL" id="KAK9885731.1"/>
    </source>
</evidence>
<evidence type="ECO:0000256" key="1">
    <source>
        <dbReference type="PROSITE-ProRule" id="PRU00047"/>
    </source>
</evidence>
<sequence>MEERLLNMTKYENGITSNHIQNRTTSKPPTFDGETSWLVFKKEFEAAAQINGWNDKIKAVDLILSLRGKTADVLQKASERDQEDYLLLMKALGSRYGDNHKEMLHQAQLEVRCQQHNERLQEFHADIERLTRLAYPMVTEDMLELFCIKSFISGLRDSELIQHLKIIRPKTGTEALVRALEFEAAKATPTQSRTSHKVRQVEKEKDTIISELIKQLKAIVSLSRVNRVSFRGECYSCGKYGHSKRECRSRRNRDEDSKILRGRTLAVDTIAPRIVKVRNKQVESYQ</sequence>
<dbReference type="GO" id="GO:0008270">
    <property type="term" value="F:zinc ion binding"/>
    <property type="evidence" value="ECO:0007669"/>
    <property type="project" value="UniProtKB-KW"/>
</dbReference>
<dbReference type="AlphaFoldDB" id="A0AAW1UQD8"/>
<dbReference type="Pfam" id="PF00098">
    <property type="entry name" value="zf-CCHC"/>
    <property type="match status" value="1"/>
</dbReference>
<keyword evidence="5" id="KW-1185">Reference proteome</keyword>
<proteinExistence type="predicted"/>
<keyword evidence="1" id="KW-0863">Zinc-finger</keyword>
<comment type="caution">
    <text evidence="4">The sequence shown here is derived from an EMBL/GenBank/DDBJ whole genome shotgun (WGS) entry which is preliminary data.</text>
</comment>
<feature type="coiled-coil region" evidence="2">
    <location>
        <begin position="106"/>
        <end position="133"/>
    </location>
</feature>
<dbReference type="SUPFAM" id="SSF57756">
    <property type="entry name" value="Retrovirus zinc finger-like domains"/>
    <property type="match status" value="1"/>
</dbReference>
<protein>
    <recommendedName>
        <fullName evidence="3">CCHC-type domain-containing protein</fullName>
    </recommendedName>
</protein>
<dbReference type="InterPro" id="IPR036875">
    <property type="entry name" value="Znf_CCHC_sf"/>
</dbReference>
<dbReference type="PROSITE" id="PS50158">
    <property type="entry name" value="ZF_CCHC"/>
    <property type="match status" value="1"/>
</dbReference>
<keyword evidence="2" id="KW-0175">Coiled coil</keyword>
<organism evidence="4 5">
    <name type="scientific">Henosepilachna vigintioctopunctata</name>
    <dbReference type="NCBI Taxonomy" id="420089"/>
    <lineage>
        <taxon>Eukaryota</taxon>
        <taxon>Metazoa</taxon>
        <taxon>Ecdysozoa</taxon>
        <taxon>Arthropoda</taxon>
        <taxon>Hexapoda</taxon>
        <taxon>Insecta</taxon>
        <taxon>Pterygota</taxon>
        <taxon>Neoptera</taxon>
        <taxon>Endopterygota</taxon>
        <taxon>Coleoptera</taxon>
        <taxon>Polyphaga</taxon>
        <taxon>Cucujiformia</taxon>
        <taxon>Coccinelloidea</taxon>
        <taxon>Coccinellidae</taxon>
        <taxon>Epilachninae</taxon>
        <taxon>Epilachnini</taxon>
        <taxon>Henosepilachna</taxon>
    </lineage>
</organism>
<dbReference type="Proteomes" id="UP001431783">
    <property type="component" value="Unassembled WGS sequence"/>
</dbReference>
<evidence type="ECO:0000313" key="5">
    <source>
        <dbReference type="Proteomes" id="UP001431783"/>
    </source>
</evidence>
<dbReference type="GO" id="GO:0003676">
    <property type="term" value="F:nucleic acid binding"/>
    <property type="evidence" value="ECO:0007669"/>
    <property type="project" value="InterPro"/>
</dbReference>
<dbReference type="SMART" id="SM00343">
    <property type="entry name" value="ZnF_C2HC"/>
    <property type="match status" value="1"/>
</dbReference>
<evidence type="ECO:0000259" key="3">
    <source>
        <dbReference type="PROSITE" id="PS50158"/>
    </source>
</evidence>
<dbReference type="PANTHER" id="PTHR45823:SF1">
    <property type="entry name" value="T-SNARE COILED-COIL HOMOLOGY DOMAIN-CONTAINING PROTEIN"/>
    <property type="match status" value="1"/>
</dbReference>
<reference evidence="4 5" key="1">
    <citation type="submission" date="2023-03" db="EMBL/GenBank/DDBJ databases">
        <title>Genome insight into feeding habits of ladybird beetles.</title>
        <authorList>
            <person name="Li H.-S."/>
            <person name="Huang Y.-H."/>
            <person name="Pang H."/>
        </authorList>
    </citation>
    <scope>NUCLEOTIDE SEQUENCE [LARGE SCALE GENOMIC DNA]</scope>
    <source>
        <strain evidence="4">SYSU_2023b</strain>
        <tissue evidence="4">Whole body</tissue>
    </source>
</reference>
<keyword evidence="1" id="KW-0862">Zinc</keyword>
<dbReference type="PANTHER" id="PTHR45823">
    <property type="entry name" value="T-SNARE COILED-COIL HOMOLOGY DOMAIN-CONTAINING PROTEIN"/>
    <property type="match status" value="1"/>
</dbReference>
<dbReference type="InterPro" id="IPR001878">
    <property type="entry name" value="Znf_CCHC"/>
</dbReference>
<feature type="domain" description="CCHC-type" evidence="3">
    <location>
        <begin position="234"/>
        <end position="249"/>
    </location>
</feature>
<accession>A0AAW1UQD8</accession>
<name>A0AAW1UQD8_9CUCU</name>
<gene>
    <name evidence="4" type="ORF">WA026_012500</name>
</gene>